<proteinExistence type="predicted"/>
<keyword evidence="2" id="KW-1185">Reference proteome</keyword>
<name>K9VCP0_9CYAN</name>
<dbReference type="Proteomes" id="UP000010478">
    <property type="component" value="Chromosome"/>
</dbReference>
<reference evidence="1 2" key="1">
    <citation type="submission" date="2012-05" db="EMBL/GenBank/DDBJ databases">
        <title>Finished chromosome of genome of Oscillatoria sp. PCC 7112.</title>
        <authorList>
            <consortium name="US DOE Joint Genome Institute"/>
            <person name="Gugger M."/>
            <person name="Coursin T."/>
            <person name="Rippka R."/>
            <person name="Tandeau De Marsac N."/>
            <person name="Huntemann M."/>
            <person name="Wei C.-L."/>
            <person name="Han J."/>
            <person name="Detter J.C."/>
            <person name="Han C."/>
            <person name="Tapia R."/>
            <person name="Davenport K."/>
            <person name="Daligault H."/>
            <person name="Erkkila T."/>
            <person name="Gu W."/>
            <person name="Munk A.C.C."/>
            <person name="Teshima H."/>
            <person name="Xu Y."/>
            <person name="Chain P."/>
            <person name="Chen A."/>
            <person name="Krypides N."/>
            <person name="Mavromatis K."/>
            <person name="Markowitz V."/>
            <person name="Szeto E."/>
            <person name="Ivanova N."/>
            <person name="Mikhailova N."/>
            <person name="Ovchinnikova G."/>
            <person name="Pagani I."/>
            <person name="Pati A."/>
            <person name="Goodwin L."/>
            <person name="Peters L."/>
            <person name="Pitluck S."/>
            <person name="Woyke T."/>
            <person name="Kerfeld C."/>
        </authorList>
    </citation>
    <scope>NUCLEOTIDE SEQUENCE [LARGE SCALE GENOMIC DNA]</scope>
    <source>
        <strain evidence="1 2">PCC 7112</strain>
    </source>
</reference>
<dbReference type="AlphaFoldDB" id="K9VCP0"/>
<gene>
    <name evidence="1" type="ORF">Osc7112_1399</name>
</gene>
<dbReference type="eggNOG" id="ENOG5033KSW">
    <property type="taxonomic scope" value="Bacteria"/>
</dbReference>
<evidence type="ECO:0000313" key="1">
    <source>
        <dbReference type="EMBL" id="AFZ05928.1"/>
    </source>
</evidence>
<dbReference type="KEGG" id="oni:Osc7112_1399"/>
<protein>
    <submittedName>
        <fullName evidence="1">Uncharacterized protein</fullName>
    </submittedName>
</protein>
<organism evidence="1 2">
    <name type="scientific">Phormidium nigroviride PCC 7112</name>
    <dbReference type="NCBI Taxonomy" id="179408"/>
    <lineage>
        <taxon>Bacteria</taxon>
        <taxon>Bacillati</taxon>
        <taxon>Cyanobacteriota</taxon>
        <taxon>Cyanophyceae</taxon>
        <taxon>Oscillatoriophycideae</taxon>
        <taxon>Oscillatoriales</taxon>
        <taxon>Oscillatoriaceae</taxon>
        <taxon>Phormidium</taxon>
    </lineage>
</organism>
<dbReference type="HOGENOM" id="CLU_202531_4_0_3"/>
<sequence>MVRERLSIRIVVSRLEKLRRIAKQKEKTMTQLVEDWIDQLKEEKQS</sequence>
<accession>K9VCP0</accession>
<dbReference type="EMBL" id="CP003614">
    <property type="protein sequence ID" value="AFZ05928.1"/>
    <property type="molecule type" value="Genomic_DNA"/>
</dbReference>
<evidence type="ECO:0000313" key="2">
    <source>
        <dbReference type="Proteomes" id="UP000010478"/>
    </source>
</evidence>